<evidence type="ECO:0000313" key="4">
    <source>
        <dbReference type="Proteomes" id="UP000579281"/>
    </source>
</evidence>
<feature type="domain" description="GGDEF" evidence="2">
    <location>
        <begin position="321"/>
        <end position="458"/>
    </location>
</feature>
<dbReference type="RefSeq" id="WP_184311416.1">
    <property type="nucleotide sequence ID" value="NZ_JACHEN010000018.1"/>
</dbReference>
<accession>A0A841KXB5</accession>
<dbReference type="EMBL" id="JACHEN010000018">
    <property type="protein sequence ID" value="MBB6216898.1"/>
    <property type="molecule type" value="Genomic_DNA"/>
</dbReference>
<evidence type="ECO:0000313" key="3">
    <source>
        <dbReference type="EMBL" id="MBB6216898.1"/>
    </source>
</evidence>
<comment type="caution">
    <text evidence="3">The sequence shown here is derived from an EMBL/GenBank/DDBJ whole genome shotgun (WGS) entry which is preliminary data.</text>
</comment>
<dbReference type="InterPro" id="IPR041522">
    <property type="entry name" value="CdaR_GGDEF"/>
</dbReference>
<proteinExistence type="inferred from homology"/>
<dbReference type="InterPro" id="IPR025736">
    <property type="entry name" value="PucR_C-HTH_dom"/>
</dbReference>
<evidence type="ECO:0000256" key="1">
    <source>
        <dbReference type="ARBA" id="ARBA00006754"/>
    </source>
</evidence>
<dbReference type="PANTHER" id="PTHR33744:SF1">
    <property type="entry name" value="DNA-BINDING TRANSCRIPTIONAL ACTIVATOR ADER"/>
    <property type="match status" value="1"/>
</dbReference>
<dbReference type="AlphaFoldDB" id="A0A841KXB5"/>
<dbReference type="InterPro" id="IPR012914">
    <property type="entry name" value="PucR_dom"/>
</dbReference>
<keyword evidence="4" id="KW-1185">Reference proteome</keyword>
<dbReference type="Pfam" id="PF13556">
    <property type="entry name" value="HTH_30"/>
    <property type="match status" value="1"/>
</dbReference>
<evidence type="ECO:0000259" key="2">
    <source>
        <dbReference type="PROSITE" id="PS50887"/>
    </source>
</evidence>
<protein>
    <submittedName>
        <fullName evidence="3">Purine catabolism regulator</fullName>
    </submittedName>
</protein>
<dbReference type="Gene3D" id="1.10.10.2840">
    <property type="entry name" value="PucR C-terminal helix-turn-helix domain"/>
    <property type="match status" value="1"/>
</dbReference>
<organism evidence="3 4">
    <name type="scientific">Anaerosolibacter carboniphilus</name>
    <dbReference type="NCBI Taxonomy" id="1417629"/>
    <lineage>
        <taxon>Bacteria</taxon>
        <taxon>Bacillati</taxon>
        <taxon>Bacillota</taxon>
        <taxon>Clostridia</taxon>
        <taxon>Peptostreptococcales</taxon>
        <taxon>Thermotaleaceae</taxon>
        <taxon>Anaerosolibacter</taxon>
    </lineage>
</organism>
<comment type="similarity">
    <text evidence="1">Belongs to the CdaR family.</text>
</comment>
<reference evidence="3 4" key="1">
    <citation type="submission" date="2020-08" db="EMBL/GenBank/DDBJ databases">
        <title>Genomic Encyclopedia of Type Strains, Phase IV (KMG-IV): sequencing the most valuable type-strain genomes for metagenomic binning, comparative biology and taxonomic classification.</title>
        <authorList>
            <person name="Goeker M."/>
        </authorList>
    </citation>
    <scope>NUCLEOTIDE SEQUENCE [LARGE SCALE GENOMIC DNA]</scope>
    <source>
        <strain evidence="3 4">DSM 103526</strain>
    </source>
</reference>
<name>A0A841KXB5_9FIRM</name>
<dbReference type="PANTHER" id="PTHR33744">
    <property type="entry name" value="CARBOHYDRATE DIACID REGULATOR"/>
    <property type="match status" value="1"/>
</dbReference>
<gene>
    <name evidence="3" type="ORF">HNQ80_003003</name>
</gene>
<dbReference type="InterPro" id="IPR051448">
    <property type="entry name" value="CdaR-like_regulators"/>
</dbReference>
<dbReference type="InterPro" id="IPR000160">
    <property type="entry name" value="GGDEF_dom"/>
</dbReference>
<dbReference type="Pfam" id="PF17853">
    <property type="entry name" value="GGDEF_2"/>
    <property type="match status" value="1"/>
</dbReference>
<dbReference type="Proteomes" id="UP000579281">
    <property type="component" value="Unassembled WGS sequence"/>
</dbReference>
<dbReference type="Pfam" id="PF07905">
    <property type="entry name" value="PucR"/>
    <property type="match status" value="1"/>
</dbReference>
<dbReference type="InterPro" id="IPR042070">
    <property type="entry name" value="PucR_C-HTH_sf"/>
</dbReference>
<sequence length="561" mass="64805">MHESLGITVKEMLDLEVLKGSKVLAGHDGLEGKITKMNVMEVPDIIDWVTTGEFLLTTAYSIKDDIEILKNLIPQLKERNLAGLGIKMRRYVEKLPDEIIQIADALNFPIIEIPLHIAYTDIMMPVLTEIINKQTNTLIKIDEVHNKLMHVMLRGGGINEIARTIGQSIGNSLIIRDTIFDSMVVHCDEEKQEVLQRMIENERISPLNTACSSLGDRITVTSEDEILGKAIKRIQVPIHVDDRHYGYLYVWEDYRKLSAVELISIEAAIPMIALDLSKKSSMFELESRHKIEFFDDLLSADEKRQKQALERSGFFDFDTTLGYGTILITINNADGFIKGTLNNSNFLYQLNTKILQNIERLTKESKGKLVFGNKSDYIILLYGANPSKSPLEVKKEMMELVQIVTQYIEYTMPEIRYSIGVGRYNKEIKNLWRSYNEAMKAVLNKKKNAHNSVMHFDDLGIYRILWIDEMEEELMQFYREMLQPLVLYDKEKDSELVKTLQMYFQCGGNLKKISEEMYTHYNTIIYRIQRIKEITNIDLEEPNGRLNLQVALKIFELIEPK</sequence>
<dbReference type="PROSITE" id="PS50887">
    <property type="entry name" value="GGDEF"/>
    <property type="match status" value="1"/>
</dbReference>